<gene>
    <name evidence="1" type="ORF">EOD41_15190</name>
</gene>
<name>A0A437MQA1_9SPHI</name>
<proteinExistence type="predicted"/>
<accession>A0A437MQA1</accession>
<dbReference type="AlphaFoldDB" id="A0A437MQA1"/>
<dbReference type="Proteomes" id="UP000282759">
    <property type="component" value="Unassembled WGS sequence"/>
</dbReference>
<protein>
    <submittedName>
        <fullName evidence="1">Uncharacterized protein</fullName>
    </submittedName>
</protein>
<organism evidence="1 2">
    <name type="scientific">Mucilaginibacter limnophilus</name>
    <dbReference type="NCBI Taxonomy" id="1932778"/>
    <lineage>
        <taxon>Bacteria</taxon>
        <taxon>Pseudomonadati</taxon>
        <taxon>Bacteroidota</taxon>
        <taxon>Sphingobacteriia</taxon>
        <taxon>Sphingobacteriales</taxon>
        <taxon>Sphingobacteriaceae</taxon>
        <taxon>Mucilaginibacter</taxon>
    </lineage>
</organism>
<sequence>MLTIFLLGTAVLSSCRKDEDLNAFVDKKTDSTAISSSIGSFLATEGKLKVVLEDSTYTFDAAVDSIAFIKVDTAGSEYFGITAINKAHTVSFGISGAGAAVNKTKATVAGGQLLFKLDSQAVAYTLSRQAHKLDLGKLNLKKYKEEEEKGIEAKGSFTTFLEKGAIKDSVMYKVTGSFDLKF</sequence>
<dbReference type="OrthoDB" id="798071at2"/>
<keyword evidence="2" id="KW-1185">Reference proteome</keyword>
<evidence type="ECO:0000313" key="2">
    <source>
        <dbReference type="Proteomes" id="UP000282759"/>
    </source>
</evidence>
<dbReference type="RefSeq" id="WP_127706436.1">
    <property type="nucleotide sequence ID" value="NZ_SACK01000007.1"/>
</dbReference>
<comment type="caution">
    <text evidence="1">The sequence shown here is derived from an EMBL/GenBank/DDBJ whole genome shotgun (WGS) entry which is preliminary data.</text>
</comment>
<evidence type="ECO:0000313" key="1">
    <source>
        <dbReference type="EMBL" id="RVT99785.1"/>
    </source>
</evidence>
<dbReference type="EMBL" id="SACK01000007">
    <property type="protein sequence ID" value="RVT99785.1"/>
    <property type="molecule type" value="Genomic_DNA"/>
</dbReference>
<reference evidence="1 2" key="1">
    <citation type="submission" date="2019-01" db="EMBL/GenBank/DDBJ databases">
        <authorList>
            <person name="Chen W.-M."/>
        </authorList>
    </citation>
    <scope>NUCLEOTIDE SEQUENCE [LARGE SCALE GENOMIC DNA]</scope>
    <source>
        <strain evidence="1 2">YBJ-36</strain>
    </source>
</reference>